<feature type="transmembrane region" description="Helical" evidence="6">
    <location>
        <begin position="153"/>
        <end position="177"/>
    </location>
</feature>
<dbReference type="InterPro" id="IPR030429">
    <property type="entry name" value="Sarcospan"/>
</dbReference>
<evidence type="ECO:0000256" key="2">
    <source>
        <dbReference type="ARBA" id="ARBA00022692"/>
    </source>
</evidence>
<dbReference type="PANTHER" id="PTHR15260">
    <property type="entry name" value="SARCOSPAN"/>
    <property type="match status" value="1"/>
</dbReference>
<gene>
    <name evidence="8" type="primary">LOC102804340</name>
</gene>
<proteinExistence type="predicted"/>
<dbReference type="RefSeq" id="XP_006819310.1">
    <property type="nucleotide sequence ID" value="XM_006819247.1"/>
</dbReference>
<feature type="compositionally biased region" description="Polar residues" evidence="5">
    <location>
        <begin position="21"/>
        <end position="45"/>
    </location>
</feature>
<evidence type="ECO:0000256" key="4">
    <source>
        <dbReference type="ARBA" id="ARBA00023136"/>
    </source>
</evidence>
<sequence>MTEIEESVDTNPVLGSKDSRSITSLHHTPRSNTSTASYHTPTRSQAASLNTTVPQNIVQEDLHSDTHTPVRPLKEKHKKYHLQCCTLPVCLVMLQVLLGATVTVFGFVMLNISPSLKVRDTPYWSGIPLIITGIIGLYFCATTLEAYSGSIKAFLVKASCFVTSAICIFIALTASAFTGIHGATIISFQDRCQHLNNQICQCSKIQDMTGLARVYIYEDTMDCENFLANLKTYLFFQCALNAIGGFTCFCVVIMLWKLRYMEFYSGLRFYSYSATIPNHP</sequence>
<evidence type="ECO:0000256" key="3">
    <source>
        <dbReference type="ARBA" id="ARBA00022989"/>
    </source>
</evidence>
<keyword evidence="4 6" id="KW-0472">Membrane</keyword>
<accession>A0ABM0MH19</accession>
<keyword evidence="2 6" id="KW-0812">Transmembrane</keyword>
<protein>
    <submittedName>
        <fullName evidence="8">Sarcospan-like</fullName>
    </submittedName>
</protein>
<evidence type="ECO:0000313" key="7">
    <source>
        <dbReference type="Proteomes" id="UP000694865"/>
    </source>
</evidence>
<name>A0ABM0MH19_SACKO</name>
<dbReference type="Pfam" id="PF04103">
    <property type="entry name" value="CD20"/>
    <property type="match status" value="1"/>
</dbReference>
<organism evidence="7 8">
    <name type="scientific">Saccoglossus kowalevskii</name>
    <name type="common">Acorn worm</name>
    <dbReference type="NCBI Taxonomy" id="10224"/>
    <lineage>
        <taxon>Eukaryota</taxon>
        <taxon>Metazoa</taxon>
        <taxon>Hemichordata</taxon>
        <taxon>Enteropneusta</taxon>
        <taxon>Harrimaniidae</taxon>
        <taxon>Saccoglossus</taxon>
    </lineage>
</organism>
<feature type="transmembrane region" description="Helical" evidence="6">
    <location>
        <begin position="84"/>
        <end position="110"/>
    </location>
</feature>
<keyword evidence="7" id="KW-1185">Reference proteome</keyword>
<dbReference type="Proteomes" id="UP000694865">
    <property type="component" value="Unplaced"/>
</dbReference>
<comment type="subcellular location">
    <subcellularLocation>
        <location evidence="1">Membrane</location>
        <topology evidence="1">Multi-pass membrane protein</topology>
    </subcellularLocation>
</comment>
<keyword evidence="3 6" id="KW-1133">Transmembrane helix</keyword>
<feature type="region of interest" description="Disordered" evidence="5">
    <location>
        <begin position="1"/>
        <end position="45"/>
    </location>
</feature>
<evidence type="ECO:0000256" key="1">
    <source>
        <dbReference type="ARBA" id="ARBA00004141"/>
    </source>
</evidence>
<evidence type="ECO:0000256" key="6">
    <source>
        <dbReference type="SAM" id="Phobius"/>
    </source>
</evidence>
<feature type="transmembrane region" description="Helical" evidence="6">
    <location>
        <begin position="234"/>
        <end position="256"/>
    </location>
</feature>
<dbReference type="InterPro" id="IPR007237">
    <property type="entry name" value="CD20-like"/>
</dbReference>
<dbReference type="GeneID" id="102804340"/>
<feature type="transmembrane region" description="Helical" evidence="6">
    <location>
        <begin position="122"/>
        <end position="141"/>
    </location>
</feature>
<evidence type="ECO:0000313" key="8">
    <source>
        <dbReference type="RefSeq" id="XP_006819310.1"/>
    </source>
</evidence>
<reference evidence="8" key="1">
    <citation type="submission" date="2025-08" db="UniProtKB">
        <authorList>
            <consortium name="RefSeq"/>
        </authorList>
    </citation>
    <scope>IDENTIFICATION</scope>
    <source>
        <tissue evidence="8">Testes</tissue>
    </source>
</reference>
<dbReference type="PANTHER" id="PTHR15260:SF1">
    <property type="entry name" value="SARCOSPAN"/>
    <property type="match status" value="1"/>
</dbReference>
<evidence type="ECO:0000256" key="5">
    <source>
        <dbReference type="SAM" id="MobiDB-lite"/>
    </source>
</evidence>